<dbReference type="RefSeq" id="WP_023508377.1">
    <property type="nucleotide sequence ID" value="NZ_AWTC01000001.1"/>
</dbReference>
<comment type="caution">
    <text evidence="7">The sequence shown here is derived from an EMBL/GenBank/DDBJ whole genome shotgun (WGS) entry which is preliminary data.</text>
</comment>
<evidence type="ECO:0000256" key="4">
    <source>
        <dbReference type="ARBA" id="ARBA00022989"/>
    </source>
</evidence>
<dbReference type="PANTHER" id="PTHR30086">
    <property type="entry name" value="ARGININE EXPORTER PROTEIN ARGO"/>
    <property type="match status" value="1"/>
</dbReference>
<proteinExistence type="predicted"/>
<reference evidence="7 8" key="1">
    <citation type="journal article" date="2013" name="Genome Announc.">
        <title>Genome Sequence of Sporolactobacillus laevolacticus DSM442, an Efficient Polymer-Grade D-Lactate Producer from Agricultural Waste Cottonseed as a Nitrogen Source.</title>
        <authorList>
            <person name="Wang H."/>
            <person name="Wang L."/>
            <person name="Ju J."/>
            <person name="Yu B."/>
            <person name="Ma Y."/>
        </authorList>
    </citation>
    <scope>NUCLEOTIDE SEQUENCE [LARGE SCALE GENOMIC DNA]</scope>
    <source>
        <strain evidence="7 8">DSM 442</strain>
    </source>
</reference>
<sequence length="205" mass="22646">MFVAFIHGFILSISLILPLGAQNVFIFNQGARSRRFVDVSAAIITASLSDTLLIVLAVGGVSLLILTFPWLITTLFIIGIVFLVYIGWTIWSESTTKKNQRSERLSAKQQVLFALSVSLLNPHAILDTIGVIGTNAIHYSGVEKWLFAASCISVSWIWFFCLALVGHLTGRAANSSRTMLFINKISALMIWSVAVYLCWALLHNK</sequence>
<dbReference type="GO" id="GO:0005886">
    <property type="term" value="C:plasma membrane"/>
    <property type="evidence" value="ECO:0007669"/>
    <property type="project" value="UniProtKB-SubCell"/>
</dbReference>
<dbReference type="eggNOG" id="COG1279">
    <property type="taxonomic scope" value="Bacteria"/>
</dbReference>
<protein>
    <submittedName>
        <fullName evidence="7">LysE family translocator protein</fullName>
    </submittedName>
</protein>
<dbReference type="GO" id="GO:0015171">
    <property type="term" value="F:amino acid transmembrane transporter activity"/>
    <property type="evidence" value="ECO:0007669"/>
    <property type="project" value="TreeGrafter"/>
</dbReference>
<dbReference type="PATRIC" id="fig|1395513.3.peg.51"/>
<evidence type="ECO:0000256" key="3">
    <source>
        <dbReference type="ARBA" id="ARBA00022692"/>
    </source>
</evidence>
<feature type="transmembrane region" description="Helical" evidence="6">
    <location>
        <begin position="6"/>
        <end position="27"/>
    </location>
</feature>
<organism evidence="7 8">
    <name type="scientific">Sporolactobacillus laevolacticus DSM 442</name>
    <dbReference type="NCBI Taxonomy" id="1395513"/>
    <lineage>
        <taxon>Bacteria</taxon>
        <taxon>Bacillati</taxon>
        <taxon>Bacillota</taxon>
        <taxon>Bacilli</taxon>
        <taxon>Bacillales</taxon>
        <taxon>Sporolactobacillaceae</taxon>
        <taxon>Sporolactobacillus</taxon>
    </lineage>
</organism>
<gene>
    <name evidence="7" type="ORF">P343_00250</name>
</gene>
<evidence type="ECO:0000313" key="7">
    <source>
        <dbReference type="EMBL" id="EST13277.1"/>
    </source>
</evidence>
<keyword evidence="3 6" id="KW-0812">Transmembrane</keyword>
<feature type="transmembrane region" description="Helical" evidence="6">
    <location>
        <begin position="145"/>
        <end position="168"/>
    </location>
</feature>
<keyword evidence="2" id="KW-1003">Cell membrane</keyword>
<dbReference type="STRING" id="1395513.P343_00250"/>
<dbReference type="Pfam" id="PF01810">
    <property type="entry name" value="LysE"/>
    <property type="match status" value="1"/>
</dbReference>
<dbReference type="EMBL" id="AWTC01000001">
    <property type="protein sequence ID" value="EST13277.1"/>
    <property type="molecule type" value="Genomic_DNA"/>
</dbReference>
<feature type="transmembrane region" description="Helical" evidence="6">
    <location>
        <begin position="70"/>
        <end position="91"/>
    </location>
</feature>
<dbReference type="InterPro" id="IPR001123">
    <property type="entry name" value="LeuE-type"/>
</dbReference>
<evidence type="ECO:0000256" key="1">
    <source>
        <dbReference type="ARBA" id="ARBA00004651"/>
    </source>
</evidence>
<name>V6J0C2_9BACL</name>
<keyword evidence="4 6" id="KW-1133">Transmembrane helix</keyword>
<dbReference type="Proteomes" id="UP000018296">
    <property type="component" value="Unassembled WGS sequence"/>
</dbReference>
<keyword evidence="5 6" id="KW-0472">Membrane</keyword>
<accession>V6J0C2</accession>
<evidence type="ECO:0000256" key="2">
    <source>
        <dbReference type="ARBA" id="ARBA00022475"/>
    </source>
</evidence>
<feature type="transmembrane region" description="Helical" evidence="6">
    <location>
        <begin position="180"/>
        <end position="202"/>
    </location>
</feature>
<dbReference type="PANTHER" id="PTHR30086:SF20">
    <property type="entry name" value="ARGININE EXPORTER PROTEIN ARGO-RELATED"/>
    <property type="match status" value="1"/>
</dbReference>
<feature type="transmembrane region" description="Helical" evidence="6">
    <location>
        <begin position="39"/>
        <end position="64"/>
    </location>
</feature>
<evidence type="ECO:0000313" key="8">
    <source>
        <dbReference type="Proteomes" id="UP000018296"/>
    </source>
</evidence>
<keyword evidence="8" id="KW-1185">Reference proteome</keyword>
<dbReference type="OrthoDB" id="5638726at2"/>
<evidence type="ECO:0000256" key="5">
    <source>
        <dbReference type="ARBA" id="ARBA00023136"/>
    </source>
</evidence>
<feature type="transmembrane region" description="Helical" evidence="6">
    <location>
        <begin position="111"/>
        <end position="133"/>
    </location>
</feature>
<comment type="subcellular location">
    <subcellularLocation>
        <location evidence="1">Cell membrane</location>
        <topology evidence="1">Multi-pass membrane protein</topology>
    </subcellularLocation>
</comment>
<dbReference type="AlphaFoldDB" id="V6J0C2"/>
<evidence type="ECO:0000256" key="6">
    <source>
        <dbReference type="SAM" id="Phobius"/>
    </source>
</evidence>